<gene>
    <name evidence="2" type="ORF">Vbra_22783</name>
</gene>
<feature type="compositionally biased region" description="Low complexity" evidence="1">
    <location>
        <begin position="71"/>
        <end position="81"/>
    </location>
</feature>
<evidence type="ECO:0000313" key="2">
    <source>
        <dbReference type="EMBL" id="CEM30257.1"/>
    </source>
</evidence>
<feature type="compositionally biased region" description="Basic and acidic residues" evidence="1">
    <location>
        <begin position="302"/>
        <end position="311"/>
    </location>
</feature>
<feature type="region of interest" description="Disordered" evidence="1">
    <location>
        <begin position="298"/>
        <end position="401"/>
    </location>
</feature>
<feature type="region of interest" description="Disordered" evidence="1">
    <location>
        <begin position="57"/>
        <end position="110"/>
    </location>
</feature>
<name>A0A0G4GJX9_VITBC</name>
<protein>
    <submittedName>
        <fullName evidence="2">Uncharacterized protein</fullName>
    </submittedName>
</protein>
<feature type="compositionally biased region" description="Pro residues" evidence="1">
    <location>
        <begin position="348"/>
        <end position="359"/>
    </location>
</feature>
<dbReference type="Proteomes" id="UP000041254">
    <property type="component" value="Unassembled WGS sequence"/>
</dbReference>
<keyword evidence="3" id="KW-1185">Reference proteome</keyword>
<feature type="compositionally biased region" description="Polar residues" evidence="1">
    <location>
        <begin position="96"/>
        <end position="109"/>
    </location>
</feature>
<feature type="compositionally biased region" description="Gly residues" evidence="1">
    <location>
        <begin position="384"/>
        <end position="393"/>
    </location>
</feature>
<organism evidence="2 3">
    <name type="scientific">Vitrella brassicaformis (strain CCMP3155)</name>
    <dbReference type="NCBI Taxonomy" id="1169540"/>
    <lineage>
        <taxon>Eukaryota</taxon>
        <taxon>Sar</taxon>
        <taxon>Alveolata</taxon>
        <taxon>Colpodellida</taxon>
        <taxon>Vitrellaceae</taxon>
        <taxon>Vitrella</taxon>
    </lineage>
</organism>
<sequence>MAASSAASASAMNSEEQTAREVLEPLCAYEEEVHDLDKIREGLHLPAMPHVSWPPVPVPPPAPLPQPNGTAPAAAAAAASATEPHPTDMVCPPDSASDSIGSPTENGETSLMFLPSGKASLFPSNFVTHEERQQLEQQYARGAAGQALLERCGGLGKEVYPSLPLFGAGGMGQFGHWDWTSVPMAVSETKREWEKREAMLREAMAKNRKQPLSDTVKSILQTIIGEIATSIRKNTLKDWKEWHGQFPDALRLPEWHQRVDYVIRRLTGRDGIAPDANLLDVSSEMQFINKWLVEQRVGASKDPSKTNKDANEPPTNTQGAPPGPSSFPALNSTTTNIQPPSASSSSDMPPPAPVGPAPPSRMNGVPATDTQSRSSVDNKSADGGASGSGASGDGEGEEEAVEIDMSPFRRWDSQRHHYLDHDAHKPTLHMIVVRDILSGPKGLGVGHAVFFERRPQAKWNDNDKLILEVGRRVHSKRENDGYGWEIISKRGSFHHTFYLFTRMVKTRKHMQDLANDLADKMSYLFSKGVMHGKSYGKDVSVPGLPPSLPISELVRRLIKFDDNSPLKRFFHRHCRPKEYIFWEQQVPEMPDIVRGTSKYNVPPR</sequence>
<feature type="compositionally biased region" description="Pro residues" evidence="1">
    <location>
        <begin position="57"/>
        <end position="66"/>
    </location>
</feature>
<dbReference type="InParanoid" id="A0A0G4GJX9"/>
<dbReference type="VEuPathDB" id="CryptoDB:Vbra_22783"/>
<evidence type="ECO:0000256" key="1">
    <source>
        <dbReference type="SAM" id="MobiDB-lite"/>
    </source>
</evidence>
<proteinExistence type="predicted"/>
<dbReference type="AlphaFoldDB" id="A0A0G4GJX9"/>
<reference evidence="2 3" key="1">
    <citation type="submission" date="2014-11" db="EMBL/GenBank/DDBJ databases">
        <authorList>
            <person name="Zhu J."/>
            <person name="Qi W."/>
            <person name="Song R."/>
        </authorList>
    </citation>
    <scope>NUCLEOTIDE SEQUENCE [LARGE SCALE GENOMIC DNA]</scope>
</reference>
<feature type="compositionally biased region" description="Polar residues" evidence="1">
    <location>
        <begin position="368"/>
        <end position="378"/>
    </location>
</feature>
<feature type="compositionally biased region" description="Polar residues" evidence="1">
    <location>
        <begin position="328"/>
        <end position="338"/>
    </location>
</feature>
<evidence type="ECO:0000313" key="3">
    <source>
        <dbReference type="Proteomes" id="UP000041254"/>
    </source>
</evidence>
<accession>A0A0G4GJX9</accession>
<dbReference type="EMBL" id="CDMY01000693">
    <property type="protein sequence ID" value="CEM30257.1"/>
    <property type="molecule type" value="Genomic_DNA"/>
</dbReference>